<evidence type="ECO:0000256" key="8">
    <source>
        <dbReference type="SAM" id="Phobius"/>
    </source>
</evidence>
<dbReference type="InterPro" id="IPR004841">
    <property type="entry name" value="AA-permease/SLC12A_dom"/>
</dbReference>
<dbReference type="GeneID" id="18909193"/>
<dbReference type="InterPro" id="IPR050524">
    <property type="entry name" value="APC_YAT"/>
</dbReference>
<dbReference type="Gene3D" id="1.20.1740.10">
    <property type="entry name" value="Amino acid/polyamine transporter I"/>
    <property type="match status" value="1"/>
</dbReference>
<sequence length="537" mass="59707">MAAEYDTEKHSDEKATSLSSNDEARVREIEADGIYAREELLDPAKEETLHRGLSARQIQMIALGGAVGTGLIIGSGTALVRGGPLGMFLGYSFVGVVCYMVMVALGEMSAYLPHKKGFPGYATRFVDPSFGFALGFNYLFKYLIITPNNINAAGIVIQYWNQKVNIAVWMVFLVNLLGVRVFGELEFWFSSIKIITLVGLILMGIIIDLGGNPHHDRYGFRFWKHPYGPMGTYLQSQVHNGHLAIFLGFWSTLTNALFAYIGTELIGVTVGEAQNPSKNIPRAIKRTFCAIFVANKAKTGAAASPFVVATTLAGIKVLNHVINACILLFVLSAANSDLYIGSRTLYGLAAEGKAPRIFARVNRMGVPYVSLGLCTLVCGIVFLNVSSSSAKVFGWFVNLVSAFGAITWMCICYTHIRFMKALKIQGRSRDDLPYKAPFQPYGSWFAIIATGIILFFKGFDSFLPFNKANFVTNYIAIPIFFIFWIGYKLFYRTKVIPLVRVDVDTGRKEILEEEERFREQEALKGPQTRWQKILSEF</sequence>
<feature type="transmembrane region" description="Helical" evidence="8">
    <location>
        <begin position="60"/>
        <end position="79"/>
    </location>
</feature>
<organism evidence="10 11">
    <name type="scientific">Phanerochaete carnosa (strain HHB-10118-sp)</name>
    <name type="common">White-rot fungus</name>
    <name type="synonym">Peniophora carnosa</name>
    <dbReference type="NCBI Taxonomy" id="650164"/>
    <lineage>
        <taxon>Eukaryota</taxon>
        <taxon>Fungi</taxon>
        <taxon>Dikarya</taxon>
        <taxon>Basidiomycota</taxon>
        <taxon>Agaricomycotina</taxon>
        <taxon>Agaricomycetes</taxon>
        <taxon>Polyporales</taxon>
        <taxon>Phanerochaetaceae</taxon>
        <taxon>Phanerochaete</taxon>
    </lineage>
</organism>
<keyword evidence="6 8" id="KW-0472">Membrane</keyword>
<evidence type="ECO:0000256" key="3">
    <source>
        <dbReference type="ARBA" id="ARBA00022692"/>
    </source>
</evidence>
<proteinExistence type="predicted"/>
<dbReference type="OrthoDB" id="10062876at2759"/>
<dbReference type="Proteomes" id="UP000008370">
    <property type="component" value="Unassembled WGS sequence"/>
</dbReference>
<evidence type="ECO:0000256" key="1">
    <source>
        <dbReference type="ARBA" id="ARBA00004141"/>
    </source>
</evidence>
<feature type="transmembrane region" description="Helical" evidence="8">
    <location>
        <begin position="437"/>
        <end position="459"/>
    </location>
</feature>
<feature type="compositionally biased region" description="Basic and acidic residues" evidence="7">
    <location>
        <begin position="1"/>
        <end position="15"/>
    </location>
</feature>
<feature type="transmembrane region" description="Helical" evidence="8">
    <location>
        <begin position="164"/>
        <end position="182"/>
    </location>
</feature>
<accession>K5UZ09</accession>
<feature type="transmembrane region" description="Helical" evidence="8">
    <location>
        <begin position="392"/>
        <end position="416"/>
    </location>
</feature>
<evidence type="ECO:0000256" key="4">
    <source>
        <dbReference type="ARBA" id="ARBA00022970"/>
    </source>
</evidence>
<evidence type="ECO:0000256" key="6">
    <source>
        <dbReference type="ARBA" id="ARBA00023136"/>
    </source>
</evidence>
<dbReference type="FunCoup" id="K5UZ09">
    <property type="interactions" value="197"/>
</dbReference>
<dbReference type="GO" id="GO:0016020">
    <property type="term" value="C:membrane"/>
    <property type="evidence" value="ECO:0007669"/>
    <property type="project" value="UniProtKB-SubCell"/>
</dbReference>
<dbReference type="KEGG" id="pco:PHACADRAFT_161372"/>
<keyword evidence="3 8" id="KW-0812">Transmembrane</keyword>
<evidence type="ECO:0000256" key="7">
    <source>
        <dbReference type="SAM" id="MobiDB-lite"/>
    </source>
</evidence>
<dbReference type="InParanoid" id="K5UZ09"/>
<feature type="domain" description="Amino acid permease/ SLC12A" evidence="9">
    <location>
        <begin position="58"/>
        <end position="494"/>
    </location>
</feature>
<dbReference type="Pfam" id="PF00324">
    <property type="entry name" value="AA_permease"/>
    <property type="match status" value="1"/>
</dbReference>
<evidence type="ECO:0000313" key="11">
    <source>
        <dbReference type="Proteomes" id="UP000008370"/>
    </source>
</evidence>
<evidence type="ECO:0000256" key="5">
    <source>
        <dbReference type="ARBA" id="ARBA00022989"/>
    </source>
</evidence>
<dbReference type="HOGENOM" id="CLU_007946_12_1_1"/>
<dbReference type="PIRSF" id="PIRSF006060">
    <property type="entry name" value="AA_transporter"/>
    <property type="match status" value="1"/>
</dbReference>
<feature type="transmembrane region" description="Helical" evidence="8">
    <location>
        <begin position="366"/>
        <end position="386"/>
    </location>
</feature>
<dbReference type="InterPro" id="IPR004840">
    <property type="entry name" value="Amino_acid_permease_CS"/>
</dbReference>
<gene>
    <name evidence="10" type="ORF">PHACADRAFT_161372</name>
</gene>
<evidence type="ECO:0000313" key="10">
    <source>
        <dbReference type="EMBL" id="EKM55386.1"/>
    </source>
</evidence>
<dbReference type="AlphaFoldDB" id="K5UZ09"/>
<reference evidence="10 11" key="1">
    <citation type="journal article" date="2012" name="BMC Genomics">
        <title>Comparative genomics of the white-rot fungi, Phanerochaete carnosa and P. chrysosporium, to elucidate the genetic basis of the distinct wood types they colonize.</title>
        <authorList>
            <person name="Suzuki H."/>
            <person name="MacDonald J."/>
            <person name="Syed K."/>
            <person name="Salamov A."/>
            <person name="Hori C."/>
            <person name="Aerts A."/>
            <person name="Henrissat B."/>
            <person name="Wiebenga A."/>
            <person name="vanKuyk P.A."/>
            <person name="Barry K."/>
            <person name="Lindquist E."/>
            <person name="LaButti K."/>
            <person name="Lapidus A."/>
            <person name="Lucas S."/>
            <person name="Coutinho P."/>
            <person name="Gong Y."/>
            <person name="Samejima M."/>
            <person name="Mahadevan R."/>
            <person name="Abou-Zaid M."/>
            <person name="de Vries R.P."/>
            <person name="Igarashi K."/>
            <person name="Yadav J.S."/>
            <person name="Grigoriev I.V."/>
            <person name="Master E.R."/>
        </authorList>
    </citation>
    <scope>NUCLEOTIDE SEQUENCE [LARGE SCALE GENOMIC DNA]</scope>
    <source>
        <strain evidence="10 11">HHB-10118-sp</strain>
    </source>
</reference>
<keyword evidence="11" id="KW-1185">Reference proteome</keyword>
<protein>
    <recommendedName>
        <fullName evidence="9">Amino acid permease/ SLC12A domain-containing protein</fullName>
    </recommendedName>
</protein>
<dbReference type="PROSITE" id="PS00218">
    <property type="entry name" value="AMINO_ACID_PERMEASE_1"/>
    <property type="match status" value="1"/>
</dbReference>
<evidence type="ECO:0000259" key="9">
    <source>
        <dbReference type="Pfam" id="PF00324"/>
    </source>
</evidence>
<feature type="region of interest" description="Disordered" evidence="7">
    <location>
        <begin position="1"/>
        <end position="24"/>
    </location>
</feature>
<keyword evidence="4" id="KW-0029">Amino-acid transport</keyword>
<comment type="subcellular location">
    <subcellularLocation>
        <location evidence="1">Membrane</location>
        <topology evidence="1">Multi-pass membrane protein</topology>
    </subcellularLocation>
</comment>
<dbReference type="EMBL" id="JH930472">
    <property type="protein sequence ID" value="EKM55386.1"/>
    <property type="molecule type" value="Genomic_DNA"/>
</dbReference>
<name>K5UZ09_PHACS</name>
<dbReference type="GO" id="GO:0015171">
    <property type="term" value="F:amino acid transmembrane transporter activity"/>
    <property type="evidence" value="ECO:0007669"/>
    <property type="project" value="TreeGrafter"/>
</dbReference>
<feature type="transmembrane region" description="Helical" evidence="8">
    <location>
        <begin position="471"/>
        <end position="490"/>
    </location>
</feature>
<feature type="transmembrane region" description="Helical" evidence="8">
    <location>
        <begin position="85"/>
        <end position="106"/>
    </location>
</feature>
<evidence type="ECO:0000256" key="2">
    <source>
        <dbReference type="ARBA" id="ARBA00022448"/>
    </source>
</evidence>
<keyword evidence="2" id="KW-0813">Transport</keyword>
<dbReference type="PANTHER" id="PTHR43341">
    <property type="entry name" value="AMINO ACID PERMEASE"/>
    <property type="match status" value="1"/>
</dbReference>
<dbReference type="RefSeq" id="XP_007395711.1">
    <property type="nucleotide sequence ID" value="XM_007395649.1"/>
</dbReference>
<dbReference type="FunFam" id="1.20.1740.10:FF:000001">
    <property type="entry name" value="Amino acid permease"/>
    <property type="match status" value="1"/>
</dbReference>
<keyword evidence="5 8" id="KW-1133">Transmembrane helix</keyword>
<dbReference type="PANTHER" id="PTHR43341:SF9">
    <property type="entry name" value="DICARBOXYLIC AMINO ACID PERMEASE"/>
    <property type="match status" value="1"/>
</dbReference>
<feature type="transmembrane region" description="Helical" evidence="8">
    <location>
        <begin position="188"/>
        <end position="211"/>
    </location>
</feature>